<reference evidence="3 4" key="1">
    <citation type="submission" date="2019-03" db="EMBL/GenBank/DDBJ databases">
        <title>Draft genome sequences of novel Actinobacteria.</title>
        <authorList>
            <person name="Sahin N."/>
            <person name="Ay H."/>
            <person name="Saygin H."/>
        </authorList>
    </citation>
    <scope>NUCLEOTIDE SEQUENCE [LARGE SCALE GENOMIC DNA]</scope>
    <source>
        <strain evidence="3 4">DSM 45941</strain>
    </source>
</reference>
<dbReference type="InterPro" id="IPR029058">
    <property type="entry name" value="AB_hydrolase_fold"/>
</dbReference>
<dbReference type="InterPro" id="IPR050266">
    <property type="entry name" value="AB_hydrolase_sf"/>
</dbReference>
<name>A0A4R5B238_9ACTN</name>
<dbReference type="PANTHER" id="PTHR43798:SF31">
    <property type="entry name" value="AB HYDROLASE SUPERFAMILY PROTEIN YCLE"/>
    <property type="match status" value="1"/>
</dbReference>
<dbReference type="Gene3D" id="3.40.50.1820">
    <property type="entry name" value="alpha/beta hydrolase"/>
    <property type="match status" value="1"/>
</dbReference>
<evidence type="ECO:0000313" key="4">
    <source>
        <dbReference type="Proteomes" id="UP000295578"/>
    </source>
</evidence>
<dbReference type="PRINTS" id="PR00111">
    <property type="entry name" value="ABHYDROLASE"/>
</dbReference>
<dbReference type="Proteomes" id="UP000295578">
    <property type="component" value="Unassembled WGS sequence"/>
</dbReference>
<protein>
    <submittedName>
        <fullName evidence="3">Alpha/beta fold hydrolase</fullName>
    </submittedName>
</protein>
<gene>
    <name evidence="3" type="ORF">E1293_23985</name>
</gene>
<dbReference type="GO" id="GO:0016020">
    <property type="term" value="C:membrane"/>
    <property type="evidence" value="ECO:0007669"/>
    <property type="project" value="TreeGrafter"/>
</dbReference>
<keyword evidence="4" id="KW-1185">Reference proteome</keyword>
<dbReference type="Pfam" id="PF00561">
    <property type="entry name" value="Abhydrolase_1"/>
    <property type="match status" value="1"/>
</dbReference>
<accession>A0A4R5B238</accession>
<dbReference type="RefSeq" id="WP_132199706.1">
    <property type="nucleotide sequence ID" value="NZ_SMKY01000117.1"/>
</dbReference>
<dbReference type="GO" id="GO:0016787">
    <property type="term" value="F:hydrolase activity"/>
    <property type="evidence" value="ECO:0007669"/>
    <property type="project" value="UniProtKB-KW"/>
</dbReference>
<evidence type="ECO:0000313" key="3">
    <source>
        <dbReference type="EMBL" id="TDD79215.1"/>
    </source>
</evidence>
<dbReference type="AlphaFoldDB" id="A0A4R5B238"/>
<dbReference type="InterPro" id="IPR000073">
    <property type="entry name" value="AB_hydrolase_1"/>
</dbReference>
<comment type="caution">
    <text evidence="3">The sequence shown here is derived from an EMBL/GenBank/DDBJ whole genome shotgun (WGS) entry which is preliminary data.</text>
</comment>
<dbReference type="EMBL" id="SMKY01000117">
    <property type="protein sequence ID" value="TDD79215.1"/>
    <property type="molecule type" value="Genomic_DNA"/>
</dbReference>
<evidence type="ECO:0000256" key="1">
    <source>
        <dbReference type="ARBA" id="ARBA00022801"/>
    </source>
</evidence>
<feature type="domain" description="AB hydrolase-1" evidence="2">
    <location>
        <begin position="22"/>
        <end position="134"/>
    </location>
</feature>
<organism evidence="3 4">
    <name type="scientific">Actinomadura darangshiensis</name>
    <dbReference type="NCBI Taxonomy" id="705336"/>
    <lineage>
        <taxon>Bacteria</taxon>
        <taxon>Bacillati</taxon>
        <taxon>Actinomycetota</taxon>
        <taxon>Actinomycetes</taxon>
        <taxon>Streptosporangiales</taxon>
        <taxon>Thermomonosporaceae</taxon>
        <taxon>Actinomadura</taxon>
    </lineage>
</organism>
<keyword evidence="1 3" id="KW-0378">Hydrolase</keyword>
<evidence type="ECO:0000259" key="2">
    <source>
        <dbReference type="Pfam" id="PF00561"/>
    </source>
</evidence>
<dbReference type="SUPFAM" id="SSF53474">
    <property type="entry name" value="alpha/beta-Hydrolases"/>
    <property type="match status" value="1"/>
</dbReference>
<dbReference type="PANTHER" id="PTHR43798">
    <property type="entry name" value="MONOACYLGLYCEROL LIPASE"/>
    <property type="match status" value="1"/>
</dbReference>
<proteinExistence type="predicted"/>
<dbReference type="OrthoDB" id="9804723at2"/>
<sequence length="259" mass="27770">MRHATGADGVRIAFDTAGQGRPLVLLHGFFGDRSTWRDAGYVDALADQYRLICIDARGHGGSDAPRDVGSYRIDRQVGDVIAVLDALSVDRAAFWGASMGGIIGMHLLARHPERLTGLVAGGAHAERVKVQPAEVEREAEVFRSQGVEPFIAAMEGRGRLPAWMRSTMLAADAHALAALATALADRDGVLDVLARVPVPLLLLAGDHDPQRAAIQRTAAQIPSATLVELPDCGHLDAFLRTDLTLPVVRPFLDRCHTKA</sequence>